<gene>
    <name evidence="2" type="ORF">K505DRAFT_416434</name>
</gene>
<dbReference type="AlphaFoldDB" id="A0A6A6XG58"/>
<evidence type="ECO:0000256" key="1">
    <source>
        <dbReference type="SAM" id="MobiDB-lite"/>
    </source>
</evidence>
<protein>
    <submittedName>
        <fullName evidence="2">Uncharacterized protein</fullName>
    </submittedName>
</protein>
<keyword evidence="3" id="KW-1185">Reference proteome</keyword>
<dbReference type="OrthoDB" id="3919618at2759"/>
<evidence type="ECO:0000313" key="2">
    <source>
        <dbReference type="EMBL" id="KAF2795412.1"/>
    </source>
</evidence>
<proteinExistence type="predicted"/>
<dbReference type="Proteomes" id="UP000799757">
    <property type="component" value="Unassembled WGS sequence"/>
</dbReference>
<sequence>MSCQSSSCSGGDQCQWGRRDDGYDAEDSTSRLRSVLRRNSTEETEAKEYNQGTSRDMAVYDDEKSTSYHPDDLLGHYGEETDEQSMQSSEEHPRDGVDRTEPVQEETRQFSKRSVGFRRRPKTSPASLSTNDTADELHRRAEFEKVIKKMDDADKELAWAFERERREAWKSNRRNLTYP</sequence>
<accession>A0A6A6XG58</accession>
<feature type="compositionally biased region" description="Basic and acidic residues" evidence="1">
    <location>
        <begin position="89"/>
        <end position="109"/>
    </location>
</feature>
<feature type="compositionally biased region" description="Low complexity" evidence="1">
    <location>
        <begin position="1"/>
        <end position="16"/>
    </location>
</feature>
<organism evidence="2 3">
    <name type="scientific">Melanomma pulvis-pyrius CBS 109.77</name>
    <dbReference type="NCBI Taxonomy" id="1314802"/>
    <lineage>
        <taxon>Eukaryota</taxon>
        <taxon>Fungi</taxon>
        <taxon>Dikarya</taxon>
        <taxon>Ascomycota</taxon>
        <taxon>Pezizomycotina</taxon>
        <taxon>Dothideomycetes</taxon>
        <taxon>Pleosporomycetidae</taxon>
        <taxon>Pleosporales</taxon>
        <taxon>Melanommataceae</taxon>
        <taxon>Melanomma</taxon>
    </lineage>
</organism>
<reference evidence="2" key="1">
    <citation type="journal article" date="2020" name="Stud. Mycol.">
        <title>101 Dothideomycetes genomes: a test case for predicting lifestyles and emergence of pathogens.</title>
        <authorList>
            <person name="Haridas S."/>
            <person name="Albert R."/>
            <person name="Binder M."/>
            <person name="Bloem J."/>
            <person name="Labutti K."/>
            <person name="Salamov A."/>
            <person name="Andreopoulos B."/>
            <person name="Baker S."/>
            <person name="Barry K."/>
            <person name="Bills G."/>
            <person name="Bluhm B."/>
            <person name="Cannon C."/>
            <person name="Castanera R."/>
            <person name="Culley D."/>
            <person name="Daum C."/>
            <person name="Ezra D."/>
            <person name="Gonzalez J."/>
            <person name="Henrissat B."/>
            <person name="Kuo A."/>
            <person name="Liang C."/>
            <person name="Lipzen A."/>
            <person name="Lutzoni F."/>
            <person name="Magnuson J."/>
            <person name="Mondo S."/>
            <person name="Nolan M."/>
            <person name="Ohm R."/>
            <person name="Pangilinan J."/>
            <person name="Park H.-J."/>
            <person name="Ramirez L."/>
            <person name="Alfaro M."/>
            <person name="Sun H."/>
            <person name="Tritt A."/>
            <person name="Yoshinaga Y."/>
            <person name="Zwiers L.-H."/>
            <person name="Turgeon B."/>
            <person name="Goodwin S."/>
            <person name="Spatafora J."/>
            <person name="Crous P."/>
            <person name="Grigoriev I."/>
        </authorList>
    </citation>
    <scope>NUCLEOTIDE SEQUENCE</scope>
    <source>
        <strain evidence="2">CBS 109.77</strain>
    </source>
</reference>
<feature type="region of interest" description="Disordered" evidence="1">
    <location>
        <begin position="1"/>
        <end position="138"/>
    </location>
</feature>
<feature type="compositionally biased region" description="Basic and acidic residues" evidence="1">
    <location>
        <begin position="61"/>
        <end position="79"/>
    </location>
</feature>
<evidence type="ECO:0000313" key="3">
    <source>
        <dbReference type="Proteomes" id="UP000799757"/>
    </source>
</evidence>
<name>A0A6A6XG58_9PLEO</name>
<dbReference type="EMBL" id="MU001859">
    <property type="protein sequence ID" value="KAF2795412.1"/>
    <property type="molecule type" value="Genomic_DNA"/>
</dbReference>
<feature type="compositionally biased region" description="Basic and acidic residues" evidence="1">
    <location>
        <begin position="39"/>
        <end position="48"/>
    </location>
</feature>